<keyword evidence="2" id="KW-0732">Signal</keyword>
<dbReference type="Pfam" id="PF04333">
    <property type="entry name" value="MlaA"/>
    <property type="match status" value="1"/>
</dbReference>
<dbReference type="PANTHER" id="PTHR30035:SF3">
    <property type="entry name" value="INTERMEMBRANE PHOSPHOLIPID TRANSPORT SYSTEM LIPOPROTEIN MLAA"/>
    <property type="match status" value="1"/>
</dbReference>
<sequence>MKDRNASGGVRAVGLASLIGASLLLGGCATPANPQDPFEKFNRAMFSFNDTVDRTALKPAATAYKKVTPGFVQTGVNNFFGNLSDLWSSVNNLAQFKGRDGMNDFTRFAVNSTLGLGGVLDIASPAGLRKHNEDLGQTLGYWGVPPGPYLMLPILGPSTVRDTAALPGDFWGDPWTHVNDIPWRNSGIVLRAVDQRATVLDASNLLEDAALDRYEFIRDGYLQRRQSRVLDTDKAQVRAEKVQERLDKVQEKVQERFDQVQEKLGVKKAETPGAENGAPAAAEPTVPAPTGNPDLGTPPKNSPAPVSSEPARK</sequence>
<reference evidence="5 6" key="1">
    <citation type="submission" date="2020-04" db="EMBL/GenBank/DDBJ databases">
        <title>Genome sequencing of novel species.</title>
        <authorList>
            <person name="Heo J."/>
            <person name="Kim S.-J."/>
            <person name="Kim J.-S."/>
            <person name="Hong S.-B."/>
            <person name="Kwon S.-W."/>
        </authorList>
    </citation>
    <scope>NUCLEOTIDE SEQUENCE [LARGE SCALE GENOMIC DNA]</scope>
    <source>
        <strain evidence="5 6">GN2-R2</strain>
    </source>
</reference>
<dbReference type="AlphaFoldDB" id="A0A7Z2VVQ9"/>
<dbReference type="GO" id="GO:0120010">
    <property type="term" value="P:intermembrane phospholipid transfer"/>
    <property type="evidence" value="ECO:0007669"/>
    <property type="project" value="TreeGrafter"/>
</dbReference>
<feature type="coiled-coil region" evidence="3">
    <location>
        <begin position="232"/>
        <end position="259"/>
    </location>
</feature>
<dbReference type="KEGG" id="mfy:HH212_08775"/>
<dbReference type="PANTHER" id="PTHR30035">
    <property type="entry name" value="LIPOPROTEIN VACJ-RELATED"/>
    <property type="match status" value="1"/>
</dbReference>
<feature type="compositionally biased region" description="Basic and acidic residues" evidence="4">
    <location>
        <begin position="259"/>
        <end position="270"/>
    </location>
</feature>
<name>A0A7Z2VVQ9_9BURK</name>
<dbReference type="PRINTS" id="PR01805">
    <property type="entry name" value="VACJLIPOPROT"/>
</dbReference>
<dbReference type="GO" id="GO:0016020">
    <property type="term" value="C:membrane"/>
    <property type="evidence" value="ECO:0007669"/>
    <property type="project" value="InterPro"/>
</dbReference>
<evidence type="ECO:0000256" key="3">
    <source>
        <dbReference type="SAM" id="Coils"/>
    </source>
</evidence>
<dbReference type="PROSITE" id="PS51257">
    <property type="entry name" value="PROKAR_LIPOPROTEIN"/>
    <property type="match status" value="1"/>
</dbReference>
<gene>
    <name evidence="5" type="ORF">HH212_08775</name>
</gene>
<dbReference type="InterPro" id="IPR007428">
    <property type="entry name" value="MlaA"/>
</dbReference>
<evidence type="ECO:0000256" key="2">
    <source>
        <dbReference type="ARBA" id="ARBA00022729"/>
    </source>
</evidence>
<dbReference type="EMBL" id="CP051685">
    <property type="protein sequence ID" value="QJE00111.1"/>
    <property type="molecule type" value="Genomic_DNA"/>
</dbReference>
<dbReference type="Proteomes" id="UP000502415">
    <property type="component" value="Chromosome"/>
</dbReference>
<keyword evidence="5" id="KW-0449">Lipoprotein</keyword>
<proteinExistence type="inferred from homology"/>
<evidence type="ECO:0000256" key="4">
    <source>
        <dbReference type="SAM" id="MobiDB-lite"/>
    </source>
</evidence>
<keyword evidence="6" id="KW-1185">Reference proteome</keyword>
<evidence type="ECO:0000256" key="1">
    <source>
        <dbReference type="ARBA" id="ARBA00010634"/>
    </source>
</evidence>
<comment type="similarity">
    <text evidence="1">Belongs to the MlaA family.</text>
</comment>
<evidence type="ECO:0000313" key="5">
    <source>
        <dbReference type="EMBL" id="QJE00111.1"/>
    </source>
</evidence>
<dbReference type="RefSeq" id="WP_170202144.1">
    <property type="nucleotide sequence ID" value="NZ_CP051685.1"/>
</dbReference>
<organism evidence="5 6">
    <name type="scientific">Massilia forsythiae</name>
    <dbReference type="NCBI Taxonomy" id="2728020"/>
    <lineage>
        <taxon>Bacteria</taxon>
        <taxon>Pseudomonadati</taxon>
        <taxon>Pseudomonadota</taxon>
        <taxon>Betaproteobacteria</taxon>
        <taxon>Burkholderiales</taxon>
        <taxon>Oxalobacteraceae</taxon>
        <taxon>Telluria group</taxon>
        <taxon>Massilia</taxon>
    </lineage>
</organism>
<evidence type="ECO:0000313" key="6">
    <source>
        <dbReference type="Proteomes" id="UP000502415"/>
    </source>
</evidence>
<feature type="region of interest" description="Disordered" evidence="4">
    <location>
        <begin position="259"/>
        <end position="313"/>
    </location>
</feature>
<protein>
    <submittedName>
        <fullName evidence="5">VacJ family lipoprotein</fullName>
    </submittedName>
</protein>
<feature type="compositionally biased region" description="Low complexity" evidence="4">
    <location>
        <begin position="271"/>
        <end position="289"/>
    </location>
</feature>
<keyword evidence="3" id="KW-0175">Coiled coil</keyword>
<accession>A0A7Z2VVQ9</accession>